<evidence type="ECO:0000256" key="1">
    <source>
        <dbReference type="SAM" id="Phobius"/>
    </source>
</evidence>
<feature type="transmembrane region" description="Helical" evidence="1">
    <location>
        <begin position="101"/>
        <end position="122"/>
    </location>
</feature>
<accession>A0AAW0GJR8</accession>
<evidence type="ECO:0000313" key="3">
    <source>
        <dbReference type="Proteomes" id="UP001385951"/>
    </source>
</evidence>
<feature type="transmembrane region" description="Helical" evidence="1">
    <location>
        <begin position="233"/>
        <end position="251"/>
    </location>
</feature>
<name>A0AAW0GJR8_9APHY</name>
<proteinExistence type="predicted"/>
<evidence type="ECO:0000313" key="2">
    <source>
        <dbReference type="EMBL" id="KAK7689290.1"/>
    </source>
</evidence>
<keyword evidence="1" id="KW-0812">Transmembrane</keyword>
<dbReference type="AlphaFoldDB" id="A0AAW0GJR8"/>
<dbReference type="Proteomes" id="UP001385951">
    <property type="component" value="Unassembled WGS sequence"/>
</dbReference>
<feature type="transmembrane region" description="Helical" evidence="1">
    <location>
        <begin position="67"/>
        <end position="95"/>
    </location>
</feature>
<sequence>MMVDPTAQQPVLPPAPNLLTSLAWLPADLAGQYEIERYLVACTVGAWLWDILLGLSTDIQMFRKKRFGLPGAAFVLSRILSGGFLIGIFLFLIAPLRNCKVVIKVVTSLVALALPTNSFLFFLRVRAVFLQSPYVVWAFFALWLTTFASITLPFSFEAIQLGPTRWCINSVVREYSAATFITIFVFDTSVFLAISFKITIHSMADDFRSRVNTFTTGRGIGYISRVLLRTGQLYYLATVSVNLVAMTLLLHPSLSKVYQGMFTVPSVALQNAMACRVYRLLKLGVISDIPTNVPYSSAFRSASQTHLSTIQFHAIDGNHTGNLDPYAMVGNNAIRITFHDEVVADPEELSDHNAGVDQFLRINISIFGSFIYNPGTQREC</sequence>
<protein>
    <submittedName>
        <fullName evidence="2">Uncharacterized protein</fullName>
    </submittedName>
</protein>
<keyword evidence="1" id="KW-1133">Transmembrane helix</keyword>
<organism evidence="2 3">
    <name type="scientific">Cerrena zonata</name>
    <dbReference type="NCBI Taxonomy" id="2478898"/>
    <lineage>
        <taxon>Eukaryota</taxon>
        <taxon>Fungi</taxon>
        <taxon>Dikarya</taxon>
        <taxon>Basidiomycota</taxon>
        <taxon>Agaricomycotina</taxon>
        <taxon>Agaricomycetes</taxon>
        <taxon>Polyporales</taxon>
        <taxon>Cerrenaceae</taxon>
        <taxon>Cerrena</taxon>
    </lineage>
</organism>
<comment type="caution">
    <text evidence="2">The sequence shown here is derived from an EMBL/GenBank/DDBJ whole genome shotgun (WGS) entry which is preliminary data.</text>
</comment>
<feature type="transmembrane region" description="Helical" evidence="1">
    <location>
        <begin position="134"/>
        <end position="156"/>
    </location>
</feature>
<feature type="transmembrane region" description="Helical" evidence="1">
    <location>
        <begin position="176"/>
        <end position="200"/>
    </location>
</feature>
<dbReference type="EMBL" id="JASBNA010000008">
    <property type="protein sequence ID" value="KAK7689290.1"/>
    <property type="molecule type" value="Genomic_DNA"/>
</dbReference>
<reference evidence="2 3" key="1">
    <citation type="submission" date="2022-09" db="EMBL/GenBank/DDBJ databases">
        <authorList>
            <person name="Palmer J.M."/>
        </authorList>
    </citation>
    <scope>NUCLEOTIDE SEQUENCE [LARGE SCALE GENOMIC DNA]</scope>
    <source>
        <strain evidence="2 3">DSM 7382</strain>
    </source>
</reference>
<keyword evidence="3" id="KW-1185">Reference proteome</keyword>
<keyword evidence="1" id="KW-0472">Membrane</keyword>
<gene>
    <name evidence="2" type="ORF">QCA50_007081</name>
</gene>